<dbReference type="SMART" id="SM00175">
    <property type="entry name" value="RAB"/>
    <property type="match status" value="1"/>
</dbReference>
<dbReference type="InterPro" id="IPR027417">
    <property type="entry name" value="P-loop_NTPase"/>
</dbReference>
<organism evidence="4 5">
    <name type="scientific">Tritrichomonas foetus</name>
    <dbReference type="NCBI Taxonomy" id="1144522"/>
    <lineage>
        <taxon>Eukaryota</taxon>
        <taxon>Metamonada</taxon>
        <taxon>Parabasalia</taxon>
        <taxon>Tritrichomonadida</taxon>
        <taxon>Tritrichomonadidae</taxon>
        <taxon>Tritrichomonas</taxon>
    </lineage>
</organism>
<dbReference type="SUPFAM" id="SSF52540">
    <property type="entry name" value="P-loop containing nucleoside triphosphate hydrolases"/>
    <property type="match status" value="1"/>
</dbReference>
<feature type="region of interest" description="Disordered" evidence="3">
    <location>
        <begin position="162"/>
        <end position="190"/>
    </location>
</feature>
<evidence type="ECO:0000256" key="3">
    <source>
        <dbReference type="SAM" id="MobiDB-lite"/>
    </source>
</evidence>
<evidence type="ECO:0000313" key="4">
    <source>
        <dbReference type="EMBL" id="OHT03303.1"/>
    </source>
</evidence>
<dbReference type="Gene3D" id="3.40.50.300">
    <property type="entry name" value="P-loop containing nucleotide triphosphate hydrolases"/>
    <property type="match status" value="1"/>
</dbReference>
<sequence>MTTYKIGMVGSGGVGKTAISLQFIKNAFTDSYIPTIEDEFTKTIEVDGKPVTLEIIDTAGQDEFAEMRSRFFSEFDAAILTFSIIEPDSMADLKKTYDDIRAVRNQCKFIIAANKTDLRNSDSIPTSEFSKLEKEFNCKVLQTSARTGLNVTELFHQIVRELRGKSGNTSPPSKETKSQQKQEGGCCNIQ</sequence>
<dbReference type="InterPro" id="IPR020849">
    <property type="entry name" value="Small_GTPase_Ras-type"/>
</dbReference>
<dbReference type="FunFam" id="3.40.50.300:FF:001447">
    <property type="entry name" value="Ras-related protein Rab-1B"/>
    <property type="match status" value="1"/>
</dbReference>
<gene>
    <name evidence="4" type="primary">RAS2</name>
    <name evidence="4" type="ORF">TRFO_29347</name>
</gene>
<dbReference type="VEuPathDB" id="TrichDB:TRFO_29347"/>
<dbReference type="Proteomes" id="UP000179807">
    <property type="component" value="Unassembled WGS sequence"/>
</dbReference>
<dbReference type="PROSITE" id="PS51420">
    <property type="entry name" value="RHO"/>
    <property type="match status" value="1"/>
</dbReference>
<dbReference type="SMART" id="SM00174">
    <property type="entry name" value="RHO"/>
    <property type="match status" value="1"/>
</dbReference>
<evidence type="ECO:0000256" key="1">
    <source>
        <dbReference type="ARBA" id="ARBA00022741"/>
    </source>
</evidence>
<dbReference type="PRINTS" id="PR00449">
    <property type="entry name" value="RASTRNSFRMNG"/>
</dbReference>
<evidence type="ECO:0000313" key="5">
    <source>
        <dbReference type="Proteomes" id="UP000179807"/>
    </source>
</evidence>
<keyword evidence="2" id="KW-0342">GTP-binding</keyword>
<dbReference type="GO" id="GO:0007165">
    <property type="term" value="P:signal transduction"/>
    <property type="evidence" value="ECO:0007669"/>
    <property type="project" value="InterPro"/>
</dbReference>
<dbReference type="PROSITE" id="PS51419">
    <property type="entry name" value="RAB"/>
    <property type="match status" value="1"/>
</dbReference>
<dbReference type="GO" id="GO:0003924">
    <property type="term" value="F:GTPase activity"/>
    <property type="evidence" value="ECO:0007669"/>
    <property type="project" value="InterPro"/>
</dbReference>
<dbReference type="SMART" id="SM00173">
    <property type="entry name" value="RAS"/>
    <property type="match status" value="1"/>
</dbReference>
<dbReference type="RefSeq" id="XP_068356439.1">
    <property type="nucleotide sequence ID" value="XM_068506730.1"/>
</dbReference>
<dbReference type="InterPro" id="IPR005225">
    <property type="entry name" value="Small_GTP-bd"/>
</dbReference>
<keyword evidence="5" id="KW-1185">Reference proteome</keyword>
<dbReference type="GO" id="GO:0016020">
    <property type="term" value="C:membrane"/>
    <property type="evidence" value="ECO:0007669"/>
    <property type="project" value="InterPro"/>
</dbReference>
<dbReference type="PANTHER" id="PTHR24070">
    <property type="entry name" value="RAS, DI-RAS, AND RHEB FAMILY MEMBERS OF SMALL GTPASE SUPERFAMILY"/>
    <property type="match status" value="1"/>
</dbReference>
<reference evidence="4" key="1">
    <citation type="submission" date="2016-10" db="EMBL/GenBank/DDBJ databases">
        <authorList>
            <person name="Benchimol M."/>
            <person name="Almeida L.G."/>
            <person name="Vasconcelos A.T."/>
            <person name="Perreira-Neves A."/>
            <person name="Rosa I.A."/>
            <person name="Tasca T."/>
            <person name="Bogo M.R."/>
            <person name="de Souza W."/>
        </authorList>
    </citation>
    <scope>NUCLEOTIDE SEQUENCE [LARGE SCALE GENOMIC DNA]</scope>
    <source>
        <strain evidence="4">K</strain>
    </source>
</reference>
<evidence type="ECO:0000256" key="2">
    <source>
        <dbReference type="ARBA" id="ARBA00023134"/>
    </source>
</evidence>
<name>A0A1J4JVZ5_9EUKA</name>
<proteinExistence type="predicted"/>
<dbReference type="PROSITE" id="PS51421">
    <property type="entry name" value="RAS"/>
    <property type="match status" value="1"/>
</dbReference>
<dbReference type="EMBL" id="MLAK01000832">
    <property type="protein sequence ID" value="OHT03303.1"/>
    <property type="molecule type" value="Genomic_DNA"/>
</dbReference>
<comment type="caution">
    <text evidence="4">The sequence shown here is derived from an EMBL/GenBank/DDBJ whole genome shotgun (WGS) entry which is preliminary data.</text>
</comment>
<dbReference type="Pfam" id="PF00071">
    <property type="entry name" value="Ras"/>
    <property type="match status" value="1"/>
</dbReference>
<dbReference type="InterPro" id="IPR001806">
    <property type="entry name" value="Small_GTPase"/>
</dbReference>
<keyword evidence="1" id="KW-0547">Nucleotide-binding</keyword>
<dbReference type="GeneID" id="94841434"/>
<dbReference type="AlphaFoldDB" id="A0A1J4JVZ5"/>
<dbReference type="NCBIfam" id="TIGR00231">
    <property type="entry name" value="small_GTP"/>
    <property type="match status" value="1"/>
</dbReference>
<accession>A0A1J4JVZ5</accession>
<dbReference type="OrthoDB" id="5976022at2759"/>
<protein>
    <submittedName>
        <fullName evidence="4">Ras-like protein 2</fullName>
    </submittedName>
</protein>
<dbReference type="GO" id="GO:0005525">
    <property type="term" value="F:GTP binding"/>
    <property type="evidence" value="ECO:0007669"/>
    <property type="project" value="UniProtKB-KW"/>
</dbReference>